<dbReference type="AlphaFoldDB" id="A0A9P9E8J6"/>
<dbReference type="Proteomes" id="UP000738349">
    <property type="component" value="Unassembled WGS sequence"/>
</dbReference>
<proteinExistence type="predicted"/>
<comment type="caution">
    <text evidence="1">The sequence shown here is derived from an EMBL/GenBank/DDBJ whole genome shotgun (WGS) entry which is preliminary data.</text>
</comment>
<protein>
    <submittedName>
        <fullName evidence="1">Uncharacterized protein</fullName>
    </submittedName>
</protein>
<name>A0A9P9E8J6_9HYPO</name>
<dbReference type="EMBL" id="JAGMUV010000016">
    <property type="protein sequence ID" value="KAH7132787.1"/>
    <property type="molecule type" value="Genomic_DNA"/>
</dbReference>
<dbReference type="OrthoDB" id="5343483at2759"/>
<evidence type="ECO:0000313" key="2">
    <source>
        <dbReference type="Proteomes" id="UP000738349"/>
    </source>
</evidence>
<keyword evidence="2" id="KW-1185">Reference proteome</keyword>
<evidence type="ECO:0000313" key="1">
    <source>
        <dbReference type="EMBL" id="KAH7132787.1"/>
    </source>
</evidence>
<sequence length="133" mass="15198">MSRDRGESIRSLVRAYPTERLLVKPPLWTRRHLDLLKCRFETELNKIHMASASASTYERDGNYPNGGDDSSSQIWFAVLSDAKQVNPKSRNLEMKRSAMRRLLAYPESLFTESRRAPSNSVSCVFLMATNSNN</sequence>
<accession>A0A9P9E8J6</accession>
<organism evidence="1 2">
    <name type="scientific">Dactylonectria macrodidyma</name>
    <dbReference type="NCBI Taxonomy" id="307937"/>
    <lineage>
        <taxon>Eukaryota</taxon>
        <taxon>Fungi</taxon>
        <taxon>Dikarya</taxon>
        <taxon>Ascomycota</taxon>
        <taxon>Pezizomycotina</taxon>
        <taxon>Sordariomycetes</taxon>
        <taxon>Hypocreomycetidae</taxon>
        <taxon>Hypocreales</taxon>
        <taxon>Nectriaceae</taxon>
        <taxon>Dactylonectria</taxon>
    </lineage>
</organism>
<gene>
    <name evidence="1" type="ORF">EDB81DRAFT_806434</name>
</gene>
<reference evidence="1" key="1">
    <citation type="journal article" date="2021" name="Nat. Commun.">
        <title>Genetic determinants of endophytism in the Arabidopsis root mycobiome.</title>
        <authorList>
            <person name="Mesny F."/>
            <person name="Miyauchi S."/>
            <person name="Thiergart T."/>
            <person name="Pickel B."/>
            <person name="Atanasova L."/>
            <person name="Karlsson M."/>
            <person name="Huettel B."/>
            <person name="Barry K.W."/>
            <person name="Haridas S."/>
            <person name="Chen C."/>
            <person name="Bauer D."/>
            <person name="Andreopoulos W."/>
            <person name="Pangilinan J."/>
            <person name="LaButti K."/>
            <person name="Riley R."/>
            <person name="Lipzen A."/>
            <person name="Clum A."/>
            <person name="Drula E."/>
            <person name="Henrissat B."/>
            <person name="Kohler A."/>
            <person name="Grigoriev I.V."/>
            <person name="Martin F.M."/>
            <person name="Hacquard S."/>
        </authorList>
    </citation>
    <scope>NUCLEOTIDE SEQUENCE</scope>
    <source>
        <strain evidence="1">MPI-CAGE-AT-0147</strain>
    </source>
</reference>